<evidence type="ECO:0000313" key="2">
    <source>
        <dbReference type="Proteomes" id="UP000254835"/>
    </source>
</evidence>
<sequence length="143" mass="15996">MLPIAKTRSEGLKCICFRISNSPIIAKHKQLNRQGNFCRQDDMDFIIHIVGVSCVKVFIITNNDLHYDLLLLSSTGCIAISTGSAHNQFPFPCSNGYWNAAPIVYAVGAFYLVIPCTIRGTLHLTFPPTNIFTYSYQPSTDKY</sequence>
<proteinExistence type="predicted"/>
<reference evidence="1 2" key="1">
    <citation type="submission" date="2018-06" db="EMBL/GenBank/DDBJ databases">
        <authorList>
            <consortium name="Pathogen Informatics"/>
            <person name="Doyle S."/>
        </authorList>
    </citation>
    <scope>NUCLEOTIDE SEQUENCE [LARGE SCALE GENOMIC DNA]</scope>
    <source>
        <strain evidence="1 2">NCTC11470</strain>
    </source>
</reference>
<protein>
    <submittedName>
        <fullName evidence="1">Uncharacterized protein</fullName>
    </submittedName>
</protein>
<dbReference type="EMBL" id="UHJA01000001">
    <property type="protein sequence ID" value="SUP75311.1"/>
    <property type="molecule type" value="Genomic_DNA"/>
</dbReference>
<name>A0A380PP59_YERFR</name>
<dbReference type="AlphaFoldDB" id="A0A380PP59"/>
<gene>
    <name evidence="1" type="ORF">NCTC11470_00316</name>
</gene>
<dbReference type="Proteomes" id="UP000254835">
    <property type="component" value="Unassembled WGS sequence"/>
</dbReference>
<accession>A0A380PP59</accession>
<evidence type="ECO:0000313" key="1">
    <source>
        <dbReference type="EMBL" id="SUP75311.1"/>
    </source>
</evidence>
<organism evidence="1 2">
    <name type="scientific">Yersinia frederiksenii</name>
    <dbReference type="NCBI Taxonomy" id="29484"/>
    <lineage>
        <taxon>Bacteria</taxon>
        <taxon>Pseudomonadati</taxon>
        <taxon>Pseudomonadota</taxon>
        <taxon>Gammaproteobacteria</taxon>
        <taxon>Enterobacterales</taxon>
        <taxon>Yersiniaceae</taxon>
        <taxon>Yersinia</taxon>
    </lineage>
</organism>